<evidence type="ECO:0000313" key="1">
    <source>
        <dbReference type="EMBL" id="ATV70061.1"/>
    </source>
</evidence>
<dbReference type="RefSeq" id="WP_008821140.1">
    <property type="nucleotide sequence ID" value="NZ_CAUSAS010000014.1"/>
</dbReference>
<evidence type="ECO:0000313" key="2">
    <source>
        <dbReference type="Proteomes" id="UP000230781"/>
    </source>
</evidence>
<accession>A0A2D3PQY8</accession>
<reference evidence="1 2" key="1">
    <citation type="submission" date="2017-11" db="EMBL/GenBank/DDBJ databases">
        <title>Genome sequencing of Fusobacterium periodonticum KCOM 2555.</title>
        <authorList>
            <person name="Kook J.-K."/>
            <person name="Park S.-N."/>
            <person name="Lim Y.K."/>
        </authorList>
    </citation>
    <scope>NUCLEOTIDE SEQUENCE [LARGE SCALE GENOMIC DNA]</scope>
    <source>
        <strain evidence="1 2">KCOM 2555</strain>
    </source>
</reference>
<organism evidence="1 2">
    <name type="scientific">Fusobacterium pseudoperiodonticum</name>
    <dbReference type="NCBI Taxonomy" id="2663009"/>
    <lineage>
        <taxon>Bacteria</taxon>
        <taxon>Fusobacteriati</taxon>
        <taxon>Fusobacteriota</taxon>
        <taxon>Fusobacteriia</taxon>
        <taxon>Fusobacteriales</taxon>
        <taxon>Fusobacteriaceae</taxon>
        <taxon>Fusobacterium</taxon>
    </lineage>
</organism>
<proteinExistence type="predicted"/>
<dbReference type="Proteomes" id="UP000230781">
    <property type="component" value="Chromosome"/>
</dbReference>
<dbReference type="AlphaFoldDB" id="A0A2D3PQY8"/>
<dbReference type="EMBL" id="CP024704">
    <property type="protein sequence ID" value="ATV70061.1"/>
    <property type="molecule type" value="Genomic_DNA"/>
</dbReference>
<evidence type="ECO:0008006" key="3">
    <source>
        <dbReference type="Google" id="ProtNLM"/>
    </source>
</evidence>
<sequence>MELCDLTLKKEVLREGIWEVLANFSKVENKMGTNSFLSLSSQKLFNQITKIPNMTEEEVKNLTAIKNFLNDILKEFKDE</sequence>
<protein>
    <recommendedName>
        <fullName evidence="3">MarR family transcriptional regulator</fullName>
    </recommendedName>
</protein>
<name>A0A2D3PQY8_9FUSO</name>
<gene>
    <name evidence="1" type="ORF">CTM98_05000</name>
</gene>